<name>A0A914DXQ6_9BILA</name>
<dbReference type="AlphaFoldDB" id="A0A914DXQ6"/>
<proteinExistence type="inferred from homology"/>
<evidence type="ECO:0000256" key="3">
    <source>
        <dbReference type="ARBA" id="ARBA00012646"/>
    </source>
</evidence>
<evidence type="ECO:0000313" key="10">
    <source>
        <dbReference type="WBParaSite" id="ACRNAN_scaffold4464.g20350.t1"/>
    </source>
</evidence>
<comment type="similarity">
    <text evidence="2">Belongs to the histidine acid phosphatase family.</text>
</comment>
<comment type="catalytic activity">
    <reaction evidence="1">
        <text>a phosphate monoester + H2O = an alcohol + phosphate</text>
        <dbReference type="Rhea" id="RHEA:15017"/>
        <dbReference type="ChEBI" id="CHEBI:15377"/>
        <dbReference type="ChEBI" id="CHEBI:30879"/>
        <dbReference type="ChEBI" id="CHEBI:43474"/>
        <dbReference type="ChEBI" id="CHEBI:67140"/>
        <dbReference type="EC" id="3.1.3.2"/>
    </reaction>
</comment>
<keyword evidence="4 8" id="KW-0732">Signal</keyword>
<dbReference type="WBParaSite" id="ACRNAN_scaffold4464.g20350.t1">
    <property type="protein sequence ID" value="ACRNAN_scaffold4464.g20350.t1"/>
    <property type="gene ID" value="ACRNAN_scaffold4464.g20350"/>
</dbReference>
<feature type="chain" id="PRO_5036811365" description="acid phosphatase" evidence="8">
    <location>
        <begin position="21"/>
        <end position="606"/>
    </location>
</feature>
<dbReference type="InterPro" id="IPR000560">
    <property type="entry name" value="His_Pase_clade-2"/>
</dbReference>
<keyword evidence="6" id="KW-1015">Disulfide bond</keyword>
<dbReference type="Gene3D" id="3.40.50.1240">
    <property type="entry name" value="Phosphoglycerate mutase-like"/>
    <property type="match status" value="2"/>
</dbReference>
<dbReference type="EC" id="3.1.3.2" evidence="3"/>
<dbReference type="Proteomes" id="UP000887540">
    <property type="component" value="Unplaced"/>
</dbReference>
<dbReference type="SUPFAM" id="SSF53254">
    <property type="entry name" value="Phosphoglycerate mutase-like"/>
    <property type="match status" value="2"/>
</dbReference>
<dbReference type="PANTHER" id="PTHR11567:SF211">
    <property type="entry name" value="PROSTATIC ACID PHOSPHATASE"/>
    <property type="match status" value="1"/>
</dbReference>
<evidence type="ECO:0000256" key="1">
    <source>
        <dbReference type="ARBA" id="ARBA00000032"/>
    </source>
</evidence>
<organism evidence="9 10">
    <name type="scientific">Acrobeloides nanus</name>
    <dbReference type="NCBI Taxonomy" id="290746"/>
    <lineage>
        <taxon>Eukaryota</taxon>
        <taxon>Metazoa</taxon>
        <taxon>Ecdysozoa</taxon>
        <taxon>Nematoda</taxon>
        <taxon>Chromadorea</taxon>
        <taxon>Rhabditida</taxon>
        <taxon>Tylenchina</taxon>
        <taxon>Cephalobomorpha</taxon>
        <taxon>Cephaloboidea</taxon>
        <taxon>Cephalobidae</taxon>
        <taxon>Acrobeloides</taxon>
    </lineage>
</organism>
<accession>A0A914DXQ6</accession>
<dbReference type="InterPro" id="IPR029033">
    <property type="entry name" value="His_PPase_superfam"/>
</dbReference>
<keyword evidence="7" id="KW-0325">Glycoprotein</keyword>
<dbReference type="PROSITE" id="PS00616">
    <property type="entry name" value="HIS_ACID_PHOSPHAT_1"/>
    <property type="match status" value="2"/>
</dbReference>
<dbReference type="CDD" id="cd07061">
    <property type="entry name" value="HP_HAP_like"/>
    <property type="match status" value="2"/>
</dbReference>
<evidence type="ECO:0000256" key="5">
    <source>
        <dbReference type="ARBA" id="ARBA00022801"/>
    </source>
</evidence>
<keyword evidence="9" id="KW-1185">Reference proteome</keyword>
<evidence type="ECO:0000256" key="6">
    <source>
        <dbReference type="ARBA" id="ARBA00023157"/>
    </source>
</evidence>
<evidence type="ECO:0000256" key="2">
    <source>
        <dbReference type="ARBA" id="ARBA00005375"/>
    </source>
</evidence>
<reference evidence="10" key="1">
    <citation type="submission" date="2022-11" db="UniProtKB">
        <authorList>
            <consortium name="WormBaseParasite"/>
        </authorList>
    </citation>
    <scope>IDENTIFICATION</scope>
</reference>
<dbReference type="InterPro" id="IPR033379">
    <property type="entry name" value="Acid_Pase_AS"/>
</dbReference>
<evidence type="ECO:0000313" key="9">
    <source>
        <dbReference type="Proteomes" id="UP000887540"/>
    </source>
</evidence>
<evidence type="ECO:0000256" key="7">
    <source>
        <dbReference type="ARBA" id="ARBA00023180"/>
    </source>
</evidence>
<keyword evidence="5" id="KW-0378">Hydrolase</keyword>
<dbReference type="InterPro" id="IPR050645">
    <property type="entry name" value="Histidine_acid_phosphatase"/>
</dbReference>
<dbReference type="PANTHER" id="PTHR11567">
    <property type="entry name" value="ACID PHOSPHATASE-RELATED"/>
    <property type="match status" value="1"/>
</dbReference>
<evidence type="ECO:0000256" key="8">
    <source>
        <dbReference type="SAM" id="SignalP"/>
    </source>
</evidence>
<dbReference type="GO" id="GO:0003993">
    <property type="term" value="F:acid phosphatase activity"/>
    <property type="evidence" value="ECO:0007669"/>
    <property type="project" value="UniProtKB-EC"/>
</dbReference>
<dbReference type="Pfam" id="PF00328">
    <property type="entry name" value="His_Phos_2"/>
    <property type="match status" value="2"/>
</dbReference>
<sequence>MNSFYILHLAIIISSYRVAAEDKLIFLQAVWRHGDRSPTTTFPTDPNQEATWHQGWGQLSALGMKQHVRLGQKLRQRYIVNNPGNLNLSPSYTNYEIYVRSSDVNRTLISAMSNMIGFYGAANVTAGLDYPDMPEWPGKFVPIAVHTVDHPYDYIGNTDSICPRRDQIWELVKQTTEWQNLTQENQPMFDALSSITGWNVTLDKIGTIFSAMYIESLYNRTNTSIYHELNKYFDAINKTNDQRESYYVGLDLEPYKGVDFSIELSTLRGGSLLWAIIGQMRAKYDCYTKKVTNKHVCRHWMDPLKYYVWSFHDTTLSSLFSTLGFKRSNYNEDGYPQYSSCATFELWVKDDNSSYIKAYYLPLTNISDHLIEEVTPEITGCENGCTLDQFEQRSKPFKPNGDGDTAALCNTNLFNDTSSPTSPSKAASTIIISSCRVFAEDKLIFLQAVWRHGDRSPTDTFPTDPNKETAWHQGWGQLSALGMKQHVRLGQTLRQRYIINNTGNLNLSPSYTNYEIYVRSSDVNRTLISAMSNMIGFYGAANVTAGLDYPDMPEWPGKFVPIAVHTVDFPYDHIGNTDSICPRRDQIWELVKQTPEWQNLTQENQV</sequence>
<evidence type="ECO:0000256" key="4">
    <source>
        <dbReference type="ARBA" id="ARBA00022729"/>
    </source>
</evidence>
<protein>
    <recommendedName>
        <fullName evidence="3">acid phosphatase</fullName>
        <ecNumber evidence="3">3.1.3.2</ecNumber>
    </recommendedName>
</protein>
<feature type="signal peptide" evidence="8">
    <location>
        <begin position="1"/>
        <end position="20"/>
    </location>
</feature>